<feature type="transmembrane region" description="Helical" evidence="1">
    <location>
        <begin position="89"/>
        <end position="113"/>
    </location>
</feature>
<dbReference type="AlphaFoldDB" id="A0A1X0JFK6"/>
<sequence length="294" mass="31908">MGETGEQPRTSVDGIAILAMFLMVVAFTYNDEIVELAYAGAGDYISYSRWIVFLVDSAIVLCAAGLKWRMEAREQLGQTMSWQEFVPRLLHGPWPVGAALMVVLHIAMAFLPLNLGVDIALSMLFTVSMSLVLVAVLDVGSSGGRGLGRRDWIVPLLVGTLVVQVASALWFPVLNVAGECADTVSTDFFAQMVQVIPMLLVTLGIELGFLRRSSPLRTLGQRAAPILTIVMLCVAEMMSFSMLVVSDRTACGVAATMHEFAAFVLSVQATAIALVTLVWLLLKDRNQMNLHEDA</sequence>
<organism evidence="2 3">
    <name type="scientific">Mycolicibacterium tusciae</name>
    <dbReference type="NCBI Taxonomy" id="75922"/>
    <lineage>
        <taxon>Bacteria</taxon>
        <taxon>Bacillati</taxon>
        <taxon>Actinomycetota</taxon>
        <taxon>Actinomycetes</taxon>
        <taxon>Mycobacteriales</taxon>
        <taxon>Mycobacteriaceae</taxon>
        <taxon>Mycolicibacterium</taxon>
    </lineage>
</organism>
<dbReference type="RefSeq" id="WP_083128904.1">
    <property type="nucleotide sequence ID" value="NZ_MVIM01000022.1"/>
</dbReference>
<feature type="transmembrane region" description="Helical" evidence="1">
    <location>
        <begin position="119"/>
        <end position="140"/>
    </location>
</feature>
<dbReference type="OrthoDB" id="4614708at2"/>
<evidence type="ECO:0000313" key="2">
    <source>
        <dbReference type="EMBL" id="ORB61554.1"/>
    </source>
</evidence>
<proteinExistence type="predicted"/>
<keyword evidence="1" id="KW-1133">Transmembrane helix</keyword>
<comment type="caution">
    <text evidence="2">The sequence shown here is derived from an EMBL/GenBank/DDBJ whole genome shotgun (WGS) entry which is preliminary data.</text>
</comment>
<accession>A0A1X0JFK6</accession>
<name>A0A1X0JFK6_9MYCO</name>
<dbReference type="Proteomes" id="UP000192411">
    <property type="component" value="Unassembled WGS sequence"/>
</dbReference>
<reference evidence="2 3" key="1">
    <citation type="submission" date="2017-02" db="EMBL/GenBank/DDBJ databases">
        <title>The new phylogeny of genus Mycobacterium.</title>
        <authorList>
            <person name="Tortoli E."/>
            <person name="Trovato A."/>
            <person name="Cirillo D.M."/>
        </authorList>
    </citation>
    <scope>NUCLEOTIDE SEQUENCE [LARGE SCALE GENOMIC DNA]</scope>
    <source>
        <strain evidence="2 3">DSM 44338</strain>
    </source>
</reference>
<gene>
    <name evidence="2" type="ORF">BST47_27015</name>
</gene>
<evidence type="ECO:0000256" key="1">
    <source>
        <dbReference type="SAM" id="Phobius"/>
    </source>
</evidence>
<keyword evidence="1" id="KW-0812">Transmembrane</keyword>
<feature type="transmembrane region" description="Helical" evidence="1">
    <location>
        <begin position="152"/>
        <end position="173"/>
    </location>
</feature>
<feature type="transmembrane region" description="Helical" evidence="1">
    <location>
        <begin position="260"/>
        <end position="282"/>
    </location>
</feature>
<feature type="transmembrane region" description="Helical" evidence="1">
    <location>
        <begin position="188"/>
        <end position="210"/>
    </location>
</feature>
<keyword evidence="1" id="KW-0472">Membrane</keyword>
<protein>
    <submittedName>
        <fullName evidence="2">Uncharacterized protein</fullName>
    </submittedName>
</protein>
<feature type="transmembrane region" description="Helical" evidence="1">
    <location>
        <begin position="50"/>
        <end position="68"/>
    </location>
</feature>
<feature type="transmembrane region" description="Helical" evidence="1">
    <location>
        <begin position="222"/>
        <end position="240"/>
    </location>
</feature>
<feature type="transmembrane region" description="Helical" evidence="1">
    <location>
        <begin position="12"/>
        <end position="30"/>
    </location>
</feature>
<keyword evidence="3" id="KW-1185">Reference proteome</keyword>
<dbReference type="STRING" id="75922.BST47_27015"/>
<dbReference type="EMBL" id="MVIM01000022">
    <property type="protein sequence ID" value="ORB61554.1"/>
    <property type="molecule type" value="Genomic_DNA"/>
</dbReference>
<evidence type="ECO:0000313" key="3">
    <source>
        <dbReference type="Proteomes" id="UP000192411"/>
    </source>
</evidence>